<dbReference type="OMA" id="LIYWGIV"/>
<evidence type="ECO:0000256" key="1">
    <source>
        <dbReference type="ARBA" id="ARBA00004141"/>
    </source>
</evidence>
<feature type="transmembrane region" description="Helical" evidence="6">
    <location>
        <begin position="110"/>
        <end position="132"/>
    </location>
</feature>
<keyword evidence="2 6" id="KW-0812">Transmembrane</keyword>
<dbReference type="InterPro" id="IPR052337">
    <property type="entry name" value="SAT4-like"/>
</dbReference>
<evidence type="ECO:0000256" key="5">
    <source>
        <dbReference type="ARBA" id="ARBA00038359"/>
    </source>
</evidence>
<evidence type="ECO:0000256" key="3">
    <source>
        <dbReference type="ARBA" id="ARBA00022989"/>
    </source>
</evidence>
<proteinExistence type="inferred from homology"/>
<feature type="transmembrane region" description="Helical" evidence="6">
    <location>
        <begin position="189"/>
        <end position="215"/>
    </location>
</feature>
<dbReference type="OrthoDB" id="444631at2759"/>
<gene>
    <name evidence="8" type="ORF">PISL3812_04191</name>
</gene>
<dbReference type="Proteomes" id="UP000054383">
    <property type="component" value="Unassembled WGS sequence"/>
</dbReference>
<dbReference type="InterPro" id="IPR049326">
    <property type="entry name" value="Rhodopsin_dom_fungi"/>
</dbReference>
<dbReference type="GO" id="GO:0016020">
    <property type="term" value="C:membrane"/>
    <property type="evidence" value="ECO:0007669"/>
    <property type="project" value="UniProtKB-SubCell"/>
</dbReference>
<feature type="domain" description="Rhodopsin" evidence="7">
    <location>
        <begin position="62"/>
        <end position="289"/>
    </location>
</feature>
<evidence type="ECO:0000256" key="4">
    <source>
        <dbReference type="ARBA" id="ARBA00023136"/>
    </source>
</evidence>
<comment type="similarity">
    <text evidence="5">Belongs to the SAT4 family.</text>
</comment>
<evidence type="ECO:0000259" key="7">
    <source>
        <dbReference type="Pfam" id="PF20684"/>
    </source>
</evidence>
<accession>A0A0U1LUT9</accession>
<keyword evidence="4 6" id="KW-0472">Membrane</keyword>
<dbReference type="PANTHER" id="PTHR33048:SF47">
    <property type="entry name" value="INTEGRAL MEMBRANE PROTEIN-RELATED"/>
    <property type="match status" value="1"/>
</dbReference>
<evidence type="ECO:0000256" key="2">
    <source>
        <dbReference type="ARBA" id="ARBA00022692"/>
    </source>
</evidence>
<evidence type="ECO:0000313" key="8">
    <source>
        <dbReference type="EMBL" id="CRG87174.1"/>
    </source>
</evidence>
<comment type="subcellular location">
    <subcellularLocation>
        <location evidence="1">Membrane</location>
        <topology evidence="1">Multi-pass membrane protein</topology>
    </subcellularLocation>
</comment>
<feature type="transmembrane region" description="Helical" evidence="6">
    <location>
        <begin position="69"/>
        <end position="90"/>
    </location>
</feature>
<feature type="transmembrane region" description="Helical" evidence="6">
    <location>
        <begin position="144"/>
        <end position="161"/>
    </location>
</feature>
<feature type="transmembrane region" description="Helical" evidence="6">
    <location>
        <begin position="259"/>
        <end position="284"/>
    </location>
</feature>
<feature type="transmembrane region" description="Helical" evidence="6">
    <location>
        <begin position="227"/>
        <end position="247"/>
    </location>
</feature>
<keyword evidence="3 6" id="KW-1133">Transmembrane helix</keyword>
<feature type="transmembrane region" description="Helical" evidence="6">
    <location>
        <begin position="33"/>
        <end position="57"/>
    </location>
</feature>
<dbReference type="STRING" id="28573.A0A0U1LUT9"/>
<dbReference type="Pfam" id="PF20684">
    <property type="entry name" value="Fung_rhodopsin"/>
    <property type="match status" value="1"/>
</dbReference>
<protein>
    <recommendedName>
        <fullName evidence="7">Rhodopsin domain-containing protein</fullName>
    </recommendedName>
</protein>
<name>A0A0U1LUT9_TALIS</name>
<reference evidence="8 9" key="1">
    <citation type="submission" date="2015-04" db="EMBL/GenBank/DDBJ databases">
        <authorList>
            <person name="Syromyatnikov M.Y."/>
            <person name="Popov V.N."/>
        </authorList>
    </citation>
    <scope>NUCLEOTIDE SEQUENCE [LARGE SCALE GENOMIC DNA]</scope>
    <source>
        <strain evidence="8">WF-38-12</strain>
    </source>
</reference>
<evidence type="ECO:0000313" key="9">
    <source>
        <dbReference type="Proteomes" id="UP000054383"/>
    </source>
</evidence>
<dbReference type="PANTHER" id="PTHR33048">
    <property type="entry name" value="PTH11-LIKE INTEGRAL MEMBRANE PROTEIN (AFU_ORTHOLOGUE AFUA_5G11245)"/>
    <property type="match status" value="1"/>
</dbReference>
<dbReference type="EMBL" id="CVMT01000003">
    <property type="protein sequence ID" value="CRG87174.1"/>
    <property type="molecule type" value="Genomic_DNA"/>
</dbReference>
<evidence type="ECO:0000256" key="6">
    <source>
        <dbReference type="SAM" id="Phobius"/>
    </source>
</evidence>
<keyword evidence="9" id="KW-1185">Reference proteome</keyword>
<organism evidence="8 9">
    <name type="scientific">Talaromyces islandicus</name>
    <name type="common">Penicillium islandicum</name>
    <dbReference type="NCBI Taxonomy" id="28573"/>
    <lineage>
        <taxon>Eukaryota</taxon>
        <taxon>Fungi</taxon>
        <taxon>Dikarya</taxon>
        <taxon>Ascomycota</taxon>
        <taxon>Pezizomycotina</taxon>
        <taxon>Eurotiomycetes</taxon>
        <taxon>Eurotiomycetidae</taxon>
        <taxon>Eurotiales</taxon>
        <taxon>Trichocomaceae</taxon>
        <taxon>Talaromyces</taxon>
        <taxon>Talaromyces sect. Islandici</taxon>
    </lineage>
</organism>
<sequence length="398" mass="44791">MASQLPPGANLCDYPASTPPDGVTPNFVDPYSLAPVVTATSALTYSIAILFTIARLYFYFPKWKLSDCFVIIAVAFSGGYMGIIFWLNKYARHEWNVPLCWFNASYMKVLYAQGVVAGMMFFFSKISVFLLYLSIFSIDRPMQIAIYAGIAFTTALNWSSIPLESYYSAPHVGDTWESLLLSQQPNHNITYGIVHGALSVVLDVYIFILPMPIILSLNMTARKRLQVLGVFLTALMGIVASVVSLVYRIRLRNLQDNTWAQACVYACVLVETNVAIMVSSMPAASGIMRRQFRESSLFHSFQKSTFSSNDGSATKRQPYFQNPLSFFHTRSRSVKSTLNRGLSSESSYELQLRPSDLDMEMGNYRQHRMEDMGFSPSGRGIIRTIQIDQESFNNMTIK</sequence>
<dbReference type="AlphaFoldDB" id="A0A0U1LUT9"/>